<evidence type="ECO:0000259" key="2">
    <source>
        <dbReference type="PROSITE" id="PS50048"/>
    </source>
</evidence>
<dbReference type="Pfam" id="PF00172">
    <property type="entry name" value="Zn_clus"/>
    <property type="match status" value="1"/>
</dbReference>
<feature type="compositionally biased region" description="Basic and acidic residues" evidence="1">
    <location>
        <begin position="548"/>
        <end position="559"/>
    </location>
</feature>
<keyword evidence="4" id="KW-1185">Reference proteome</keyword>
<evidence type="ECO:0000313" key="4">
    <source>
        <dbReference type="Proteomes" id="UP000054144"/>
    </source>
</evidence>
<accession>A0A0D7ABL7</accession>
<feature type="compositionally biased region" description="Polar residues" evidence="1">
    <location>
        <begin position="577"/>
        <end position="593"/>
    </location>
</feature>
<reference evidence="3 4" key="1">
    <citation type="journal article" date="2015" name="Fungal Genet. Biol.">
        <title>Evolution of novel wood decay mechanisms in Agaricales revealed by the genome sequences of Fistulina hepatica and Cylindrobasidium torrendii.</title>
        <authorList>
            <person name="Floudas D."/>
            <person name="Held B.W."/>
            <person name="Riley R."/>
            <person name="Nagy L.G."/>
            <person name="Koehler G."/>
            <person name="Ransdell A.S."/>
            <person name="Younus H."/>
            <person name="Chow J."/>
            <person name="Chiniquy J."/>
            <person name="Lipzen A."/>
            <person name="Tritt A."/>
            <person name="Sun H."/>
            <person name="Haridas S."/>
            <person name="LaButti K."/>
            <person name="Ohm R.A."/>
            <person name="Kues U."/>
            <person name="Blanchette R.A."/>
            <person name="Grigoriev I.V."/>
            <person name="Minto R.E."/>
            <person name="Hibbett D.S."/>
        </authorList>
    </citation>
    <scope>NUCLEOTIDE SEQUENCE [LARGE SCALE GENOMIC DNA]</scope>
    <source>
        <strain evidence="3 4">ATCC 64428</strain>
    </source>
</reference>
<gene>
    <name evidence="3" type="ORF">FISHEDRAFT_74323</name>
</gene>
<dbReference type="SMART" id="SM00066">
    <property type="entry name" value="GAL4"/>
    <property type="match status" value="1"/>
</dbReference>
<dbReference type="Proteomes" id="UP000054144">
    <property type="component" value="Unassembled WGS sequence"/>
</dbReference>
<dbReference type="AlphaFoldDB" id="A0A0D7ABL7"/>
<dbReference type="OrthoDB" id="39175at2759"/>
<feature type="region of interest" description="Disordered" evidence="1">
    <location>
        <begin position="14"/>
        <end position="106"/>
    </location>
</feature>
<dbReference type="GO" id="GO:0000981">
    <property type="term" value="F:DNA-binding transcription factor activity, RNA polymerase II-specific"/>
    <property type="evidence" value="ECO:0007669"/>
    <property type="project" value="InterPro"/>
</dbReference>
<dbReference type="EMBL" id="KN881928">
    <property type="protein sequence ID" value="KIY47794.1"/>
    <property type="molecule type" value="Genomic_DNA"/>
</dbReference>
<dbReference type="InterPro" id="IPR001138">
    <property type="entry name" value="Zn2Cys6_DnaBD"/>
</dbReference>
<dbReference type="Gene3D" id="4.10.240.10">
    <property type="entry name" value="Zn(2)-C6 fungal-type DNA-binding domain"/>
    <property type="match status" value="1"/>
</dbReference>
<dbReference type="GO" id="GO:0008270">
    <property type="term" value="F:zinc ion binding"/>
    <property type="evidence" value="ECO:0007669"/>
    <property type="project" value="InterPro"/>
</dbReference>
<evidence type="ECO:0000256" key="1">
    <source>
        <dbReference type="SAM" id="MobiDB-lite"/>
    </source>
</evidence>
<feature type="compositionally biased region" description="Low complexity" evidence="1">
    <location>
        <begin position="534"/>
        <end position="547"/>
    </location>
</feature>
<name>A0A0D7ABL7_9AGAR</name>
<proteinExistence type="predicted"/>
<dbReference type="CDD" id="cd00067">
    <property type="entry name" value="GAL4"/>
    <property type="match status" value="1"/>
</dbReference>
<feature type="region of interest" description="Disordered" evidence="1">
    <location>
        <begin position="522"/>
        <end position="593"/>
    </location>
</feature>
<dbReference type="PROSITE" id="PS50048">
    <property type="entry name" value="ZN2_CY6_FUNGAL_2"/>
    <property type="match status" value="1"/>
</dbReference>
<dbReference type="SUPFAM" id="SSF57701">
    <property type="entry name" value="Zn2/Cys6 DNA-binding domain"/>
    <property type="match status" value="1"/>
</dbReference>
<feature type="domain" description="Zn(2)-C6 fungal-type" evidence="2">
    <location>
        <begin position="476"/>
        <end position="517"/>
    </location>
</feature>
<protein>
    <recommendedName>
        <fullName evidence="2">Zn(2)-C6 fungal-type domain-containing protein</fullName>
    </recommendedName>
</protein>
<organism evidence="3 4">
    <name type="scientific">Fistulina hepatica ATCC 64428</name>
    <dbReference type="NCBI Taxonomy" id="1128425"/>
    <lineage>
        <taxon>Eukaryota</taxon>
        <taxon>Fungi</taxon>
        <taxon>Dikarya</taxon>
        <taxon>Basidiomycota</taxon>
        <taxon>Agaricomycotina</taxon>
        <taxon>Agaricomycetes</taxon>
        <taxon>Agaricomycetidae</taxon>
        <taxon>Agaricales</taxon>
        <taxon>Fistulinaceae</taxon>
        <taxon>Fistulina</taxon>
    </lineage>
</organism>
<dbReference type="InterPro" id="IPR036864">
    <property type="entry name" value="Zn2-C6_fun-type_DNA-bd_sf"/>
</dbReference>
<evidence type="ECO:0000313" key="3">
    <source>
        <dbReference type="EMBL" id="KIY47794.1"/>
    </source>
</evidence>
<sequence length="593" mass="63677">MEEPPQLDIWEIIDQNYLDGPHPEAEDGSAVSSAHGDEHSVDLSGPIVPTASPLSQEDRASSPTSVQSVPLMGQVESPSTFLTIKLPPRNGGLAHKSSASWPPMRRNPPVFPGSHTLPMMARPPSEVANSAGAGSIPVIPPAFQLSVPMSADEGATLNTMLPSISSRVSTHVTLEIESAGCVAQQVDASDNPLHWAVPTHPAPVAVDHSHAHAVNVQNPMLSFQSSPTLPSTINHAHGNRLQGRTDMREHDFPRLHCAVPRAPLCGPPVLAPPTLAPYRRSPFPARYSPYPALRTSFPSSVTFHRRSFSAPCQSMDYSQLPVPGFYPDPPYQHSMYTRDRRNAADAYTYAPPMPLVDRDPYDRMTLNSGIHPVSSEVHSFPQSGGRQWYPDQEATTAVGPYSAAHPSQGPYGVGLHYPLAPAPMPVVVEGAAPLWPPPIVAPPSMMAEPPPNSVALLFRADGLPLRRLYSSPAKLACKSCRKHKISCSGQHMGPDGKPDPLAGSCYHCKRRNVPCIFPEQSYRGKKRPTKKASESSTCSSASTMTETIKTDQTLDHVPDRSLLPSPAPPPVLATPSQSGESLSSPPLVASTTL</sequence>